<evidence type="ECO:0000313" key="2">
    <source>
        <dbReference type="Proteomes" id="UP000005444"/>
    </source>
</evidence>
<dbReference type="KEGG" id="pce:PECL_248"/>
<reference evidence="1 2" key="1">
    <citation type="journal article" date="2012" name="J. Bacteriol.">
        <title>Complete Genome Sequence of the Beer Spoilage Organism Pediococcus claussenii ATCC BAA-344T.</title>
        <authorList>
            <person name="Pittet V."/>
            <person name="Abegunde T."/>
            <person name="Marfleet T."/>
            <person name="Haakensen M."/>
            <person name="Morrow K."/>
            <person name="Jayaprakash T."/>
            <person name="Schroeder K."/>
            <person name="Trost B."/>
            <person name="Byrns S."/>
            <person name="Bergsveinson J."/>
            <person name="Kusalik A."/>
            <person name="Ziola B."/>
        </authorList>
    </citation>
    <scope>NUCLEOTIDE SEQUENCE [LARGE SCALE GENOMIC DNA]</scope>
    <source>
        <strain evidence="1 2">ATCC BAA-344</strain>
    </source>
</reference>
<dbReference type="Proteomes" id="UP000005444">
    <property type="component" value="Chromosome"/>
</dbReference>
<sequence>MFVSTSDSGIALISMSYSKIEKSSTFGYKKVSKGIKQLNRIIRRSYKSIFV</sequence>
<evidence type="ECO:0000313" key="1">
    <source>
        <dbReference type="EMBL" id="AEV94571.1"/>
    </source>
</evidence>
<dbReference type="AlphaFoldDB" id="G8PAD2"/>
<protein>
    <submittedName>
        <fullName evidence="1">Uncharacterized protein</fullName>
    </submittedName>
</protein>
<dbReference type="EMBL" id="CP003137">
    <property type="protein sequence ID" value="AEV94571.1"/>
    <property type="molecule type" value="Genomic_DNA"/>
</dbReference>
<dbReference type="STRING" id="701521.PECL_248"/>
<dbReference type="HOGENOM" id="CLU_3101906_0_0_9"/>
<keyword evidence="2" id="KW-1185">Reference proteome</keyword>
<gene>
    <name evidence="1" type="ordered locus">PECL_248</name>
</gene>
<accession>G8PAD2</accession>
<proteinExistence type="predicted"/>
<name>G8PAD2_PEDCP</name>
<organism evidence="1 2">
    <name type="scientific">Pediococcus claussenii (strain ATCC BAA-344 / DSM 14800 / JCM 18046 / KCTC 3811 / LMG 21948 / P06)</name>
    <dbReference type="NCBI Taxonomy" id="701521"/>
    <lineage>
        <taxon>Bacteria</taxon>
        <taxon>Bacillati</taxon>
        <taxon>Bacillota</taxon>
        <taxon>Bacilli</taxon>
        <taxon>Lactobacillales</taxon>
        <taxon>Lactobacillaceae</taxon>
        <taxon>Pediococcus</taxon>
    </lineage>
</organism>
<dbReference type="PATRIC" id="fig|701521.8.peg.238"/>